<reference evidence="1" key="2">
    <citation type="submission" date="2023-06" db="EMBL/GenBank/DDBJ databases">
        <authorList>
            <person name="Swenson N.G."/>
            <person name="Wegrzyn J.L."/>
            <person name="Mcevoy S.L."/>
        </authorList>
    </citation>
    <scope>NUCLEOTIDE SEQUENCE</scope>
    <source>
        <strain evidence="1">NS2018</strain>
        <tissue evidence="1">Leaf</tissue>
    </source>
</reference>
<sequence length="150" mass="17102">MATLFAPSSSQLRDKNLEEVVARFLKMCPSGSKQAESSMPWDIMASKGASLLAEAFKFNMAMEKQVNVFREAAIFAKAELDDAKQELARFETSIPFFNKALTEAENMRDVALVESKQLAWALDTETFRSLHHHDERESLREDRALLWDEN</sequence>
<proteinExistence type="predicted"/>
<dbReference type="EMBL" id="JAUESC010000002">
    <property type="protein sequence ID" value="KAK0604526.1"/>
    <property type="molecule type" value="Genomic_DNA"/>
</dbReference>
<evidence type="ECO:0000313" key="1">
    <source>
        <dbReference type="EMBL" id="KAK0604526.1"/>
    </source>
</evidence>
<evidence type="ECO:0000313" key="2">
    <source>
        <dbReference type="Proteomes" id="UP001168877"/>
    </source>
</evidence>
<gene>
    <name evidence="1" type="ORF">LWI29_016536</name>
</gene>
<keyword evidence="2" id="KW-1185">Reference proteome</keyword>
<organism evidence="1 2">
    <name type="scientific">Acer saccharum</name>
    <name type="common">Sugar maple</name>
    <dbReference type="NCBI Taxonomy" id="4024"/>
    <lineage>
        <taxon>Eukaryota</taxon>
        <taxon>Viridiplantae</taxon>
        <taxon>Streptophyta</taxon>
        <taxon>Embryophyta</taxon>
        <taxon>Tracheophyta</taxon>
        <taxon>Spermatophyta</taxon>
        <taxon>Magnoliopsida</taxon>
        <taxon>eudicotyledons</taxon>
        <taxon>Gunneridae</taxon>
        <taxon>Pentapetalae</taxon>
        <taxon>rosids</taxon>
        <taxon>malvids</taxon>
        <taxon>Sapindales</taxon>
        <taxon>Sapindaceae</taxon>
        <taxon>Hippocastanoideae</taxon>
        <taxon>Acereae</taxon>
        <taxon>Acer</taxon>
    </lineage>
</organism>
<reference evidence="1" key="1">
    <citation type="journal article" date="2022" name="Plant J.">
        <title>Strategies of tolerance reflected in two North American maple genomes.</title>
        <authorList>
            <person name="McEvoy S.L."/>
            <person name="Sezen U.U."/>
            <person name="Trouern-Trend A."/>
            <person name="McMahon S.M."/>
            <person name="Schaberg P.G."/>
            <person name="Yang J."/>
            <person name="Wegrzyn J.L."/>
            <person name="Swenson N.G."/>
        </authorList>
    </citation>
    <scope>NUCLEOTIDE SEQUENCE</scope>
    <source>
        <strain evidence="1">NS2018</strain>
    </source>
</reference>
<accession>A0AA39W747</accession>
<dbReference type="Proteomes" id="UP001168877">
    <property type="component" value="Unassembled WGS sequence"/>
</dbReference>
<protein>
    <submittedName>
        <fullName evidence="1">Uncharacterized protein</fullName>
    </submittedName>
</protein>
<comment type="caution">
    <text evidence="1">The sequence shown here is derived from an EMBL/GenBank/DDBJ whole genome shotgun (WGS) entry which is preliminary data.</text>
</comment>
<dbReference type="AlphaFoldDB" id="A0AA39W747"/>
<name>A0AA39W747_ACESA</name>